<dbReference type="SUPFAM" id="SSF55729">
    <property type="entry name" value="Acyl-CoA N-acyltransferases (Nat)"/>
    <property type="match status" value="1"/>
</dbReference>
<evidence type="ECO:0000313" key="5">
    <source>
        <dbReference type="EMBL" id="GGG38244.1"/>
    </source>
</evidence>
<reference evidence="5 6" key="1">
    <citation type="journal article" date="2014" name="Int. J. Syst. Evol. Microbiol.">
        <title>Complete genome sequence of Corynebacterium casei LMG S-19264T (=DSM 44701T), isolated from a smear-ripened cheese.</title>
        <authorList>
            <consortium name="US DOE Joint Genome Institute (JGI-PGF)"/>
            <person name="Walter F."/>
            <person name="Albersmeier A."/>
            <person name="Kalinowski J."/>
            <person name="Ruckert C."/>
        </authorList>
    </citation>
    <scope>NUCLEOTIDE SEQUENCE [LARGE SCALE GENOMIC DNA]</scope>
    <source>
        <strain evidence="5 6">CGMCC 1.16330</strain>
    </source>
</reference>
<keyword evidence="3" id="KW-0012">Acyltransferase</keyword>
<dbReference type="InterPro" id="IPR016181">
    <property type="entry name" value="Acyl_CoA_acyltransferase"/>
</dbReference>
<dbReference type="EMBL" id="BMKS01000008">
    <property type="protein sequence ID" value="GGG38244.1"/>
    <property type="molecule type" value="Genomic_DNA"/>
</dbReference>
<comment type="caution">
    <text evidence="5">The sequence shown here is derived from an EMBL/GenBank/DDBJ whole genome shotgun (WGS) entry which is preliminary data.</text>
</comment>
<organism evidence="5 6">
    <name type="scientific">Caldovatus sediminis</name>
    <dbReference type="NCBI Taxonomy" id="2041189"/>
    <lineage>
        <taxon>Bacteria</taxon>
        <taxon>Pseudomonadati</taxon>
        <taxon>Pseudomonadota</taxon>
        <taxon>Alphaproteobacteria</taxon>
        <taxon>Acetobacterales</taxon>
        <taxon>Roseomonadaceae</taxon>
        <taxon>Caldovatus</taxon>
    </lineage>
</organism>
<dbReference type="PANTHER" id="PTHR10545">
    <property type="entry name" value="DIAMINE N-ACETYLTRANSFERASE"/>
    <property type="match status" value="1"/>
</dbReference>
<dbReference type="PROSITE" id="PS51186">
    <property type="entry name" value="GNAT"/>
    <property type="match status" value="1"/>
</dbReference>
<evidence type="ECO:0000256" key="3">
    <source>
        <dbReference type="ARBA" id="ARBA00023315"/>
    </source>
</evidence>
<dbReference type="PANTHER" id="PTHR10545:SF29">
    <property type="entry name" value="GH14572P-RELATED"/>
    <property type="match status" value="1"/>
</dbReference>
<dbReference type="Proteomes" id="UP000597507">
    <property type="component" value="Unassembled WGS sequence"/>
</dbReference>
<dbReference type="InterPro" id="IPR051016">
    <property type="entry name" value="Diverse_Substrate_AcTransf"/>
</dbReference>
<name>A0A8J2ZCX0_9PROT</name>
<keyword evidence="6" id="KW-1185">Reference proteome</keyword>
<dbReference type="InterPro" id="IPR000182">
    <property type="entry name" value="GNAT_dom"/>
</dbReference>
<proteinExistence type="inferred from homology"/>
<dbReference type="FunFam" id="3.40.630.30:FF:000064">
    <property type="entry name" value="GNAT family acetyltransferase"/>
    <property type="match status" value="1"/>
</dbReference>
<sequence>MTPPGLLLRDAAPGDAPLLARFVRALAAYERLEHEAVGTEEDFRRLLFGTPPRAEALIAESGGAPVGFALWYYAVSTFLAKPSLYVEDVFVEPAHRGRGIGRAIFRDLARRALAAGCGRMEWSVLDWNAPAIAFYRSLGARPREGWTLQRLSGPALAALAAA</sequence>
<evidence type="ECO:0000256" key="1">
    <source>
        <dbReference type="ARBA" id="ARBA00008694"/>
    </source>
</evidence>
<evidence type="ECO:0000259" key="4">
    <source>
        <dbReference type="PROSITE" id="PS51186"/>
    </source>
</evidence>
<dbReference type="Gene3D" id="3.40.630.30">
    <property type="match status" value="1"/>
</dbReference>
<gene>
    <name evidence="5" type="ORF">GCM10010964_27480</name>
</gene>
<dbReference type="CDD" id="cd04301">
    <property type="entry name" value="NAT_SF"/>
    <property type="match status" value="1"/>
</dbReference>
<dbReference type="Pfam" id="PF00583">
    <property type="entry name" value="Acetyltransf_1"/>
    <property type="match status" value="1"/>
</dbReference>
<protein>
    <submittedName>
        <fullName evidence="5">N-acetyltransferase</fullName>
    </submittedName>
</protein>
<evidence type="ECO:0000313" key="6">
    <source>
        <dbReference type="Proteomes" id="UP000597507"/>
    </source>
</evidence>
<comment type="similarity">
    <text evidence="1">Belongs to the acetyltransferase family.</text>
</comment>
<dbReference type="GO" id="GO:0008080">
    <property type="term" value="F:N-acetyltransferase activity"/>
    <property type="evidence" value="ECO:0007669"/>
    <property type="project" value="TreeGrafter"/>
</dbReference>
<accession>A0A8J2ZCX0</accession>
<evidence type="ECO:0000256" key="2">
    <source>
        <dbReference type="ARBA" id="ARBA00022679"/>
    </source>
</evidence>
<keyword evidence="2" id="KW-0808">Transferase</keyword>
<dbReference type="AlphaFoldDB" id="A0A8J2ZCX0"/>
<feature type="domain" description="N-acetyltransferase" evidence="4">
    <location>
        <begin position="6"/>
        <end position="162"/>
    </location>
</feature>
<dbReference type="RefSeq" id="WP_229678021.1">
    <property type="nucleotide sequence ID" value="NZ_BMKS01000008.1"/>
</dbReference>